<dbReference type="SUPFAM" id="SSF53623">
    <property type="entry name" value="MurD-like peptide ligases, catalytic domain"/>
    <property type="match status" value="1"/>
</dbReference>
<evidence type="ECO:0000313" key="8">
    <source>
        <dbReference type="Proteomes" id="UP000252100"/>
    </source>
</evidence>
<evidence type="ECO:0000256" key="3">
    <source>
        <dbReference type="ARBA" id="ARBA00022840"/>
    </source>
</evidence>
<dbReference type="InterPro" id="IPR051046">
    <property type="entry name" value="MurCDEF_CellWall_CoF430Synth"/>
</dbReference>
<evidence type="ECO:0000259" key="6">
    <source>
        <dbReference type="Pfam" id="PF08245"/>
    </source>
</evidence>
<dbReference type="OrthoDB" id="9801978at2"/>
<feature type="transmembrane region" description="Helical" evidence="4">
    <location>
        <begin position="112"/>
        <end position="130"/>
    </location>
</feature>
<dbReference type="GO" id="GO:0005524">
    <property type="term" value="F:ATP binding"/>
    <property type="evidence" value="ECO:0007669"/>
    <property type="project" value="UniProtKB-KW"/>
</dbReference>
<reference evidence="7 8" key="1">
    <citation type="journal article" date="2018" name="J. Microbiol.">
        <title>Salicibibacter kimchii gen. nov., sp. nov., a moderately halophilic and alkalitolerant bacterium in the family Bacillaceae, isolated from kimchi.</title>
        <authorList>
            <person name="Jang J.Y."/>
            <person name="Oh Y.J."/>
            <person name="Lim S.K."/>
            <person name="Park H.K."/>
            <person name="Lee C."/>
            <person name="Kim J.Y."/>
            <person name="Lee M.A."/>
            <person name="Choi H.J."/>
        </authorList>
    </citation>
    <scope>NUCLEOTIDE SEQUENCE [LARGE SCALE GENOMIC DNA]</scope>
    <source>
        <strain evidence="7 8">NKC1-1</strain>
    </source>
</reference>
<feature type="domain" description="Mur ligase central" evidence="6">
    <location>
        <begin position="190"/>
        <end position="378"/>
    </location>
</feature>
<dbReference type="InterPro" id="IPR004101">
    <property type="entry name" value="Mur_ligase_C"/>
</dbReference>
<dbReference type="InterPro" id="IPR036615">
    <property type="entry name" value="Mur_ligase_C_dom_sf"/>
</dbReference>
<dbReference type="RefSeq" id="WP_114374603.1">
    <property type="nucleotide sequence ID" value="NZ_CP031092.1"/>
</dbReference>
<dbReference type="Proteomes" id="UP000252100">
    <property type="component" value="Chromosome"/>
</dbReference>
<evidence type="ECO:0000259" key="5">
    <source>
        <dbReference type="Pfam" id="PF02875"/>
    </source>
</evidence>
<dbReference type="InterPro" id="IPR013221">
    <property type="entry name" value="Mur_ligase_cen"/>
</dbReference>
<keyword evidence="8" id="KW-1185">Reference proteome</keyword>
<dbReference type="PANTHER" id="PTHR43024">
    <property type="entry name" value="UDP-N-ACETYLMURAMOYL-TRIPEPTIDE--D-ALANYL-D-ALANINE LIGASE"/>
    <property type="match status" value="1"/>
</dbReference>
<dbReference type="KEGG" id="rue:DT065_14525"/>
<protein>
    <submittedName>
        <fullName evidence="7">UDP-N-acetylmuramoyl-tripeptide--D-alanyl-D-alanine ligase</fullName>
    </submittedName>
</protein>
<dbReference type="PANTHER" id="PTHR43024:SF1">
    <property type="entry name" value="UDP-N-ACETYLMURAMOYL-TRIPEPTIDE--D-ALANYL-D-ALANINE LIGASE"/>
    <property type="match status" value="1"/>
</dbReference>
<proteinExistence type="predicted"/>
<name>A0A345C1L4_9BACI</name>
<evidence type="ECO:0000256" key="4">
    <source>
        <dbReference type="SAM" id="Phobius"/>
    </source>
</evidence>
<evidence type="ECO:0000313" key="7">
    <source>
        <dbReference type="EMBL" id="AXF57095.1"/>
    </source>
</evidence>
<sequence>MSNLLILLLIATWAWYTTIRMKKNVHMLQLNAYRPERYFRWMKEHPEKAMYPRDVWPALALVFLLPIWGLSDTWSFSLAALWAIAAYVLLILGRPKTVEKKKLVYTPRVKRLLITTSILYVLVLAIAWLIGVNPFVFFLLLLVAANVLTFFIVMSANVINLPVESQINQRFFNDAESIVESMPDLEVIGITGSFGKTSTKHILKAVLAVEYNVLMTPESYNTKMGVTRTIREQLKPYHELFIAEMGAKQEHDIAEICELVHQKYGVLTAIGEQHLETFKTLDNIKKTKFEIVETLPEDGTAFLNKDDENIRAYPQMNNCRTLYYGIDADELHYRAMNIAYSAKGTTFKVRKYDGSNVMIETKLLGRHNIYNILAAVAIGSEKNIPLEKIARAIKGVPPISHRLELKKSSANLTIIDDSFNSNPTGSKMALEVLGSMPEKKVLVTPGMIELGDKEYELNKTLAQHAAGVCDFIILVGKKQTEPLQDGLTQAEYPKSNYYVAEDLQDALQKMHEVTAAEPSVVLLENDLPDTFNE</sequence>
<dbReference type="EMBL" id="CP031092">
    <property type="protein sequence ID" value="AXF57095.1"/>
    <property type="molecule type" value="Genomic_DNA"/>
</dbReference>
<dbReference type="Pfam" id="PF08245">
    <property type="entry name" value="Mur_ligase_M"/>
    <property type="match status" value="1"/>
</dbReference>
<keyword evidence="4" id="KW-0812">Transmembrane</keyword>
<organism evidence="7 8">
    <name type="scientific">Salicibibacter kimchii</name>
    <dbReference type="NCBI Taxonomy" id="2099786"/>
    <lineage>
        <taxon>Bacteria</taxon>
        <taxon>Bacillati</taxon>
        <taxon>Bacillota</taxon>
        <taxon>Bacilli</taxon>
        <taxon>Bacillales</taxon>
        <taxon>Bacillaceae</taxon>
        <taxon>Salicibibacter</taxon>
    </lineage>
</organism>
<feature type="transmembrane region" description="Helical" evidence="4">
    <location>
        <begin position="136"/>
        <end position="159"/>
    </location>
</feature>
<keyword evidence="4" id="KW-0472">Membrane</keyword>
<dbReference type="SUPFAM" id="SSF53244">
    <property type="entry name" value="MurD-like peptide ligases, peptide-binding domain"/>
    <property type="match status" value="1"/>
</dbReference>
<gene>
    <name evidence="7" type="ORF">DT065_14525</name>
</gene>
<keyword evidence="2" id="KW-0547">Nucleotide-binding</keyword>
<keyword evidence="4" id="KW-1133">Transmembrane helix</keyword>
<evidence type="ECO:0000256" key="1">
    <source>
        <dbReference type="ARBA" id="ARBA00022598"/>
    </source>
</evidence>
<accession>A0A345C1L4</accession>
<dbReference type="AlphaFoldDB" id="A0A345C1L4"/>
<dbReference type="Gene3D" id="3.90.190.20">
    <property type="entry name" value="Mur ligase, C-terminal domain"/>
    <property type="match status" value="1"/>
</dbReference>
<dbReference type="Pfam" id="PF02875">
    <property type="entry name" value="Mur_ligase_C"/>
    <property type="match status" value="1"/>
</dbReference>
<keyword evidence="1 7" id="KW-0436">Ligase</keyword>
<keyword evidence="3" id="KW-0067">ATP-binding</keyword>
<dbReference type="GO" id="GO:0016881">
    <property type="term" value="F:acid-amino acid ligase activity"/>
    <property type="evidence" value="ECO:0007669"/>
    <property type="project" value="InterPro"/>
</dbReference>
<feature type="domain" description="Mur ligase C-terminal" evidence="5">
    <location>
        <begin position="401"/>
        <end position="523"/>
    </location>
</feature>
<dbReference type="InterPro" id="IPR036565">
    <property type="entry name" value="Mur-like_cat_sf"/>
</dbReference>
<feature type="transmembrane region" description="Helical" evidence="4">
    <location>
        <begin position="74"/>
        <end position="92"/>
    </location>
</feature>
<evidence type="ECO:0000256" key="2">
    <source>
        <dbReference type="ARBA" id="ARBA00022741"/>
    </source>
</evidence>
<dbReference type="Gene3D" id="3.40.1190.10">
    <property type="entry name" value="Mur-like, catalytic domain"/>
    <property type="match status" value="1"/>
</dbReference>